<accession>C8XD97</accession>
<dbReference type="PANTHER" id="PTHR47691:SF3">
    <property type="entry name" value="HTH-TYPE TRANSCRIPTIONAL REGULATOR RV0890C-RELATED"/>
    <property type="match status" value="1"/>
</dbReference>
<dbReference type="SMART" id="SM00028">
    <property type="entry name" value="TPR"/>
    <property type="match status" value="3"/>
</dbReference>
<keyword evidence="2" id="KW-0812">Transmembrane</keyword>
<evidence type="ECO:0000256" key="2">
    <source>
        <dbReference type="SAM" id="Phobius"/>
    </source>
</evidence>
<evidence type="ECO:0000256" key="1">
    <source>
        <dbReference type="SAM" id="MobiDB-lite"/>
    </source>
</evidence>
<sequence length="902" mass="95186">MSSDARAPEAGTRDGLSGPLVPDAADQVLRQATVEPGRAYRRALELGEHARRGGDARSAAVCAHAAGVAAQQLGRIDDAIEQYRRAIRIAGPAGFVDVAARARASLAGSMLVRGRLAAALREIDGALADLSGVDAARALTQRAAILQLTGRPEDALADLRRAIPALRQAGDADWAAGALSNRSVLHIARRAFAAAEADLVLAGRLAAEHGLTLWSAYIEQNLGWLESNRGEIVNALGHFARSEQLFGQVGTQTGSLLVDRAEMLLSVRLIDEARVAADGAVGLHRRHRDQLHLPRAQLLLSTVALVQRDLAVAARSAEQALGGFGRLGDAGGVALARFARLQARYAIDPAAVTAGRARRAADELRATGWQVPALEARVLAGIIALRRGQLGAARLDLALAARARATGPAEVRIRGWLGEALLRSADGRPTAAHSAIDAGLRIVDRYQATLGATELRAHVSLHRGELARLGLRLAQEAGDARRMLALVERGRASALLFRRPRPPADPALSRDLADLRTTMREIDEARDEGRSSTALVARQVRLEDAIAGRTMQLPGALGPPRRLPRRRAELAAAFTGSTLVEFVEIGDRLHAVTVHDGVSRLHPLGAVETARRLLPQLSFALRRLARPHSTPARQEAAAAALRRMQGELDELLFGPIRDRLGDRPLIVVPSAGLHGLPWAALPTCRQRSVSVVPSATLWLEAAARNRPAGDRIVVAAGPGLPGAAQEAAVVAAQYPGARCLVGEDATAERVAAAGDGADILHIAAHGRLRSDNPYFSSLQLADGPLTLYDLERIDAPGHVVLAACETAQATVVAVDEVLGFAAMLLAQGTTSLVAPVVTVVDEAVVDLMRDYHRQLLVGEPPAQALATAQSRAAGRGLAAWAAGAGFVCMGAGIRPVFLRLTP</sequence>
<dbReference type="OrthoDB" id="9761935at2"/>
<reference evidence="5" key="1">
    <citation type="submission" date="2009-09" db="EMBL/GenBank/DDBJ databases">
        <title>The complete genome of Nakamurella multipartita DSM 44233.</title>
        <authorList>
            <consortium name="US DOE Joint Genome Institute (JGI-PGF)"/>
            <person name="Lucas S."/>
            <person name="Copeland A."/>
            <person name="Lapidus A."/>
            <person name="Glavina del Rio T."/>
            <person name="Dalin E."/>
            <person name="Tice H."/>
            <person name="Bruce D."/>
            <person name="Goodwin L."/>
            <person name="Pitluck S."/>
            <person name="Kyrpides N."/>
            <person name="Mavromatis K."/>
            <person name="Ivanova N."/>
            <person name="Ovchinnikova G."/>
            <person name="Sims D."/>
            <person name="Meincke L."/>
            <person name="Brettin T."/>
            <person name="Detter J.C."/>
            <person name="Han C."/>
            <person name="Larimer F."/>
            <person name="Land M."/>
            <person name="Hauser L."/>
            <person name="Markowitz V."/>
            <person name="Cheng J.-F."/>
            <person name="Hugenholtz P."/>
            <person name="Woyke T."/>
            <person name="Wu D."/>
            <person name="Klenk H.-P."/>
            <person name="Eisen J.A."/>
        </authorList>
    </citation>
    <scope>NUCLEOTIDE SEQUENCE [LARGE SCALE GENOMIC DNA]</scope>
    <source>
        <strain evidence="5">ATCC 700099 / DSM 44233 / CIP 104796 / JCM 9543 / NBRC 105858 / Y-104</strain>
    </source>
</reference>
<dbReference type="eggNOG" id="COG0457">
    <property type="taxonomic scope" value="Bacteria"/>
</dbReference>
<dbReference type="Pfam" id="PF12770">
    <property type="entry name" value="CHAT"/>
    <property type="match status" value="1"/>
</dbReference>
<reference evidence="4 5" key="2">
    <citation type="journal article" date="2010" name="Stand. Genomic Sci.">
        <title>Complete genome sequence of Nakamurella multipartita type strain (Y-104).</title>
        <authorList>
            <person name="Tice H."/>
            <person name="Mayilraj S."/>
            <person name="Sims D."/>
            <person name="Lapidus A."/>
            <person name="Nolan M."/>
            <person name="Lucas S."/>
            <person name="Glavina Del Rio T."/>
            <person name="Copeland A."/>
            <person name="Cheng J.F."/>
            <person name="Meincke L."/>
            <person name="Bruce D."/>
            <person name="Goodwin L."/>
            <person name="Pitluck S."/>
            <person name="Ivanova N."/>
            <person name="Mavromatis K."/>
            <person name="Ovchinnikova G."/>
            <person name="Pati A."/>
            <person name="Chen A."/>
            <person name="Palaniappan K."/>
            <person name="Land M."/>
            <person name="Hauser L."/>
            <person name="Chang Y.J."/>
            <person name="Jeffries C.D."/>
            <person name="Detter J.C."/>
            <person name="Brettin T."/>
            <person name="Rohde M."/>
            <person name="Goker M."/>
            <person name="Bristow J."/>
            <person name="Eisen J.A."/>
            <person name="Markowitz V."/>
            <person name="Hugenholtz P."/>
            <person name="Kyrpides N.C."/>
            <person name="Klenk H.P."/>
            <person name="Chen F."/>
        </authorList>
    </citation>
    <scope>NUCLEOTIDE SEQUENCE [LARGE SCALE GENOMIC DNA]</scope>
    <source>
        <strain evidence="5">ATCC 700099 / DSM 44233 / CIP 104796 / JCM 9543 / NBRC 105858 / Y-104</strain>
    </source>
</reference>
<dbReference type="KEGG" id="nml:Namu_5321"/>
<feature type="region of interest" description="Disordered" evidence="1">
    <location>
        <begin position="1"/>
        <end position="22"/>
    </location>
</feature>
<dbReference type="SUPFAM" id="SSF48452">
    <property type="entry name" value="TPR-like"/>
    <property type="match status" value="1"/>
</dbReference>
<dbReference type="InterPro" id="IPR019734">
    <property type="entry name" value="TPR_rpt"/>
</dbReference>
<feature type="domain" description="CHAT" evidence="3">
    <location>
        <begin position="646"/>
        <end position="890"/>
    </location>
</feature>
<name>C8XD97_NAKMY</name>
<dbReference type="eggNOG" id="COG4995">
    <property type="taxonomic scope" value="Bacteria"/>
</dbReference>
<keyword evidence="5" id="KW-1185">Reference proteome</keyword>
<dbReference type="HOGENOM" id="CLU_009955_0_0_11"/>
<evidence type="ECO:0000313" key="5">
    <source>
        <dbReference type="Proteomes" id="UP000002218"/>
    </source>
</evidence>
<dbReference type="Gene3D" id="1.25.40.10">
    <property type="entry name" value="Tetratricopeptide repeat domain"/>
    <property type="match status" value="2"/>
</dbReference>
<gene>
    <name evidence="4" type="ordered locus">Namu_5321</name>
</gene>
<dbReference type="Proteomes" id="UP000002218">
    <property type="component" value="Chromosome"/>
</dbReference>
<evidence type="ECO:0000259" key="3">
    <source>
        <dbReference type="Pfam" id="PF12770"/>
    </source>
</evidence>
<protein>
    <submittedName>
        <fullName evidence="4">TPR repeat-containing protein</fullName>
    </submittedName>
</protein>
<dbReference type="STRING" id="479431.Namu_5321"/>
<dbReference type="InterPro" id="IPR024983">
    <property type="entry name" value="CHAT_dom"/>
</dbReference>
<proteinExistence type="predicted"/>
<dbReference type="AlphaFoldDB" id="C8XD97"/>
<organism evidence="4 5">
    <name type="scientific">Nakamurella multipartita (strain ATCC 700099 / DSM 44233 / CIP 104796 / JCM 9543 / NBRC 105858 / Y-104)</name>
    <name type="common">Microsphaera multipartita</name>
    <dbReference type="NCBI Taxonomy" id="479431"/>
    <lineage>
        <taxon>Bacteria</taxon>
        <taxon>Bacillati</taxon>
        <taxon>Actinomycetota</taxon>
        <taxon>Actinomycetes</taxon>
        <taxon>Nakamurellales</taxon>
        <taxon>Nakamurellaceae</taxon>
        <taxon>Nakamurella</taxon>
    </lineage>
</organism>
<keyword evidence="2" id="KW-0472">Membrane</keyword>
<keyword evidence="2" id="KW-1133">Transmembrane helix</keyword>
<dbReference type="PANTHER" id="PTHR47691">
    <property type="entry name" value="REGULATOR-RELATED"/>
    <property type="match status" value="1"/>
</dbReference>
<dbReference type="InParanoid" id="C8XD97"/>
<feature type="transmembrane region" description="Helical" evidence="2">
    <location>
        <begin position="877"/>
        <end position="897"/>
    </location>
</feature>
<dbReference type="InterPro" id="IPR011990">
    <property type="entry name" value="TPR-like_helical_dom_sf"/>
</dbReference>
<dbReference type="EMBL" id="CP001737">
    <property type="protein sequence ID" value="ACV81587.1"/>
    <property type="molecule type" value="Genomic_DNA"/>
</dbReference>
<dbReference type="RefSeq" id="WP_015750391.1">
    <property type="nucleotide sequence ID" value="NC_013235.1"/>
</dbReference>
<evidence type="ECO:0000313" key="4">
    <source>
        <dbReference type="EMBL" id="ACV81587.1"/>
    </source>
</evidence>